<dbReference type="SUPFAM" id="SSF56436">
    <property type="entry name" value="C-type lectin-like"/>
    <property type="match status" value="1"/>
</dbReference>
<dbReference type="InterPro" id="IPR042095">
    <property type="entry name" value="SUMF_sf"/>
</dbReference>
<dbReference type="PANTHER" id="PTHR23150">
    <property type="entry name" value="SULFATASE MODIFYING FACTOR 1, 2"/>
    <property type="match status" value="1"/>
</dbReference>
<accession>Q112E2</accession>
<feature type="region of interest" description="Disordered" evidence="1">
    <location>
        <begin position="68"/>
        <end position="88"/>
    </location>
</feature>
<gene>
    <name evidence="3" type="ordered locus">Tery_2415</name>
</gene>
<proteinExistence type="predicted"/>
<name>Q112E2_TRIEI</name>
<dbReference type="InterPro" id="IPR005532">
    <property type="entry name" value="SUMF_dom"/>
</dbReference>
<dbReference type="Gene3D" id="3.90.1580.10">
    <property type="entry name" value="paralog of FGE (formylglycine-generating enzyme)"/>
    <property type="match status" value="1"/>
</dbReference>
<dbReference type="PANTHER" id="PTHR23150:SF19">
    <property type="entry name" value="FORMYLGLYCINE-GENERATING ENZYME"/>
    <property type="match status" value="1"/>
</dbReference>
<sequence>MPEKQRENYFILLGIDPKESWSDEKFEEILIQKRAEWSAKSKLPGRKGAQYREYLALIPEIKKIMGDPGQRAKEAEMAKTSQQETPGKVEQEKLITEIDLISSKGFIYESEIQGLVRKYKNFVPESFIRNEINRNNIQINQDVDEPNLETLDETQLKRIKGYLETLGYQNIYEFLELSKTTAKNNIFIDRAQEKYEKSQKSGRKDTKTEAQRGLAIESKNIFATEKTRRLYDNSLELEEYKTIKDNIQSLAQISSDKILYPKQFDKILKIAQSSGIENVEKAKKVIIKYARENNLSLEFLDMNNDLSTAIANYSRETEQVRQKQTPPPRPKIPIQTFTTVRVNSRGNIISRSEGKAEVMTENIGNGVSLEMVKIPGGIFLMGSPETEAERDDDEGPQHYVNVPEFFMGKYPVTQAQWQAVMGNNPSRFEGKNRPVERVSWNDATEFCQKLSKKTGRDYRLPSEAEWEYACRGGTTTPFYFGETITSELVNYDGRYTYGNGPKGKYRKETTDVGNFPPNSFGLYDMHGNVWEWCADEWHDNYDGAPTDGSVWLNGNKSLSPLRGGSWISYPYICRSAVRYYFIRRDVHNYITGFRLVCDGGRTL</sequence>
<dbReference type="EMBL" id="CP000393">
    <property type="protein sequence ID" value="ABG51632.1"/>
    <property type="molecule type" value="Genomic_DNA"/>
</dbReference>
<evidence type="ECO:0000313" key="3">
    <source>
        <dbReference type="EMBL" id="ABG51632.1"/>
    </source>
</evidence>
<dbReference type="InterPro" id="IPR016187">
    <property type="entry name" value="CTDL_fold"/>
</dbReference>
<feature type="compositionally biased region" description="Basic and acidic residues" evidence="1">
    <location>
        <begin position="68"/>
        <end position="77"/>
    </location>
</feature>
<feature type="domain" description="Sulfatase-modifying factor enzyme-like" evidence="2">
    <location>
        <begin position="370"/>
        <end position="596"/>
    </location>
</feature>
<reference evidence="3" key="1">
    <citation type="submission" date="2006-06" db="EMBL/GenBank/DDBJ databases">
        <title>Complete sequence of Trichodesmium erythraeum IMS101.</title>
        <authorList>
            <consortium name="US DOE Joint Genome Institute"/>
            <person name="Copeland A."/>
            <person name="Lucas S."/>
            <person name="Lapidus A."/>
            <person name="Barry K."/>
            <person name="Detter J.C."/>
            <person name="Glavina del Rio T."/>
            <person name="Hammon N."/>
            <person name="Israni S."/>
            <person name="Dalin E."/>
            <person name="Tice H."/>
            <person name="Pitluck S."/>
            <person name="Kiss H."/>
            <person name="Munk A.C."/>
            <person name="Brettin T."/>
            <person name="Bruce D."/>
            <person name="Han C."/>
            <person name="Tapia R."/>
            <person name="Gilna P."/>
            <person name="Schmutz J."/>
            <person name="Larimer F."/>
            <person name="Land M."/>
            <person name="Hauser L."/>
            <person name="Kyrpides N."/>
            <person name="Kim E."/>
            <person name="Richardson P."/>
        </authorList>
    </citation>
    <scope>NUCLEOTIDE SEQUENCE [LARGE SCALE GENOMIC DNA]</scope>
    <source>
        <strain evidence="3">IMS101</strain>
    </source>
</reference>
<dbReference type="GO" id="GO:0120147">
    <property type="term" value="F:formylglycine-generating oxidase activity"/>
    <property type="evidence" value="ECO:0007669"/>
    <property type="project" value="TreeGrafter"/>
</dbReference>
<dbReference type="InterPro" id="IPR051043">
    <property type="entry name" value="Sulfatase_Mod_Factor_Kinase"/>
</dbReference>
<evidence type="ECO:0000259" key="2">
    <source>
        <dbReference type="Pfam" id="PF03781"/>
    </source>
</evidence>
<dbReference type="eggNOG" id="COG1262">
    <property type="taxonomic scope" value="Bacteria"/>
</dbReference>
<dbReference type="AlphaFoldDB" id="Q112E2"/>
<dbReference type="HOGENOM" id="CLU_452636_0_0_3"/>
<evidence type="ECO:0000256" key="1">
    <source>
        <dbReference type="SAM" id="MobiDB-lite"/>
    </source>
</evidence>
<dbReference type="KEGG" id="ter:Tery_2415"/>
<protein>
    <recommendedName>
        <fullName evidence="2">Sulfatase-modifying factor enzyme-like domain-containing protein</fullName>
    </recommendedName>
</protein>
<dbReference type="Pfam" id="PF03781">
    <property type="entry name" value="FGE-sulfatase"/>
    <property type="match status" value="1"/>
</dbReference>
<dbReference type="RefSeq" id="WP_011611998.1">
    <property type="nucleotide sequence ID" value="NC_008312.1"/>
</dbReference>
<organism evidence="3">
    <name type="scientific">Trichodesmium erythraeum (strain IMS101)</name>
    <dbReference type="NCBI Taxonomy" id="203124"/>
    <lineage>
        <taxon>Bacteria</taxon>
        <taxon>Bacillati</taxon>
        <taxon>Cyanobacteriota</taxon>
        <taxon>Cyanophyceae</taxon>
        <taxon>Oscillatoriophycideae</taxon>
        <taxon>Oscillatoriales</taxon>
        <taxon>Microcoleaceae</taxon>
        <taxon>Trichodesmium</taxon>
    </lineage>
</organism>